<dbReference type="Proteomes" id="UP001374579">
    <property type="component" value="Unassembled WGS sequence"/>
</dbReference>
<dbReference type="EMBL" id="JBAMIC010000007">
    <property type="protein sequence ID" value="KAK7105712.1"/>
    <property type="molecule type" value="Genomic_DNA"/>
</dbReference>
<proteinExistence type="predicted"/>
<evidence type="ECO:0000313" key="2">
    <source>
        <dbReference type="Proteomes" id="UP001374579"/>
    </source>
</evidence>
<organism evidence="1 2">
    <name type="scientific">Littorina saxatilis</name>
    <dbReference type="NCBI Taxonomy" id="31220"/>
    <lineage>
        <taxon>Eukaryota</taxon>
        <taxon>Metazoa</taxon>
        <taxon>Spiralia</taxon>
        <taxon>Lophotrochozoa</taxon>
        <taxon>Mollusca</taxon>
        <taxon>Gastropoda</taxon>
        <taxon>Caenogastropoda</taxon>
        <taxon>Littorinimorpha</taxon>
        <taxon>Littorinoidea</taxon>
        <taxon>Littorinidae</taxon>
        <taxon>Littorina</taxon>
    </lineage>
</organism>
<evidence type="ECO:0000313" key="1">
    <source>
        <dbReference type="EMBL" id="KAK7105712.1"/>
    </source>
</evidence>
<keyword evidence="2" id="KW-1185">Reference proteome</keyword>
<sequence length="73" mass="8423">MKTIPEVIRCMYSTCHRQCWMEISLSWCAVGGLRLELKFSVPLVEPVRVIVYTEMASLLEIARSRQVITDFTS</sequence>
<accession>A0AAN9BHR6</accession>
<comment type="caution">
    <text evidence="1">The sequence shown here is derived from an EMBL/GenBank/DDBJ whole genome shotgun (WGS) entry which is preliminary data.</text>
</comment>
<name>A0AAN9BHR6_9CAEN</name>
<reference evidence="1 2" key="1">
    <citation type="submission" date="2024-02" db="EMBL/GenBank/DDBJ databases">
        <title>Chromosome-scale genome assembly of the rough periwinkle Littorina saxatilis.</title>
        <authorList>
            <person name="De Jode A."/>
            <person name="Faria R."/>
            <person name="Formenti G."/>
            <person name="Sims Y."/>
            <person name="Smith T.P."/>
            <person name="Tracey A."/>
            <person name="Wood J.M.D."/>
            <person name="Zagrodzka Z.B."/>
            <person name="Johannesson K."/>
            <person name="Butlin R.K."/>
            <person name="Leder E.H."/>
        </authorList>
    </citation>
    <scope>NUCLEOTIDE SEQUENCE [LARGE SCALE GENOMIC DNA]</scope>
    <source>
        <strain evidence="1">Snail1</strain>
        <tissue evidence="1">Muscle</tissue>
    </source>
</reference>
<protein>
    <submittedName>
        <fullName evidence="1">Uncharacterized protein</fullName>
    </submittedName>
</protein>
<gene>
    <name evidence="1" type="ORF">V1264_017056</name>
</gene>
<dbReference type="AlphaFoldDB" id="A0AAN9BHR6"/>